<sequence>MNPEEDEIRTSFELDLARAAKALRLGPMPEPWGEAIIVPAAGAYACGWDEQEQFLMIGSSGYSLTVPDTGEQVARERDSRLTEKSLSSNDLVFSPPRGGSDICLFGFEAGGGIRVTEDGWRLEVIYPWWPRASVILEQAFAPGYSYLRQAVLLDTRRLDGPLICGFSPSGRSIAILGSGGATLYSRQT</sequence>
<dbReference type="RefSeq" id="WP_172238991.1">
    <property type="nucleotide sequence ID" value="NZ_BMDD01000001.1"/>
</dbReference>
<protein>
    <submittedName>
        <fullName evidence="1">Uncharacterized protein</fullName>
    </submittedName>
</protein>
<comment type="caution">
    <text evidence="1">The sequence shown here is derived from an EMBL/GenBank/DDBJ whole genome shotgun (WGS) entry which is preliminary data.</text>
</comment>
<dbReference type="Proteomes" id="UP000605427">
    <property type="component" value="Unassembled WGS sequence"/>
</dbReference>
<name>A0ABQ1ZN90_9BACL</name>
<dbReference type="EMBL" id="BMDD01000001">
    <property type="protein sequence ID" value="GGH70398.1"/>
    <property type="molecule type" value="Genomic_DNA"/>
</dbReference>
<evidence type="ECO:0000313" key="1">
    <source>
        <dbReference type="EMBL" id="GGH70398.1"/>
    </source>
</evidence>
<evidence type="ECO:0000313" key="2">
    <source>
        <dbReference type="Proteomes" id="UP000605427"/>
    </source>
</evidence>
<organism evidence="1 2">
    <name type="scientific">Saccharibacillus endophyticus</name>
    <dbReference type="NCBI Taxonomy" id="2060666"/>
    <lineage>
        <taxon>Bacteria</taxon>
        <taxon>Bacillati</taxon>
        <taxon>Bacillota</taxon>
        <taxon>Bacilli</taxon>
        <taxon>Bacillales</taxon>
        <taxon>Paenibacillaceae</taxon>
        <taxon>Saccharibacillus</taxon>
    </lineage>
</organism>
<proteinExistence type="predicted"/>
<reference evidence="2" key="1">
    <citation type="journal article" date="2019" name="Int. J. Syst. Evol. Microbiol.">
        <title>The Global Catalogue of Microorganisms (GCM) 10K type strain sequencing project: providing services to taxonomists for standard genome sequencing and annotation.</title>
        <authorList>
            <consortium name="The Broad Institute Genomics Platform"/>
            <consortium name="The Broad Institute Genome Sequencing Center for Infectious Disease"/>
            <person name="Wu L."/>
            <person name="Ma J."/>
        </authorList>
    </citation>
    <scope>NUCLEOTIDE SEQUENCE [LARGE SCALE GENOMIC DNA]</scope>
    <source>
        <strain evidence="2">CCM 8702</strain>
    </source>
</reference>
<gene>
    <name evidence="1" type="ORF">GCM10007362_06480</name>
</gene>
<keyword evidence="2" id="KW-1185">Reference proteome</keyword>
<accession>A0ABQ1ZN90</accession>